<dbReference type="InterPro" id="IPR017516">
    <property type="entry name" value="AbrB_dup"/>
</dbReference>
<feature type="transmembrane region" description="Helical" evidence="1">
    <location>
        <begin position="93"/>
        <end position="112"/>
    </location>
</feature>
<evidence type="ECO:0000313" key="3">
    <source>
        <dbReference type="Proteomes" id="UP001618531"/>
    </source>
</evidence>
<keyword evidence="1" id="KW-0812">Transmembrane</keyword>
<dbReference type="PANTHER" id="PTHR38457:SF1">
    <property type="entry name" value="REGULATOR ABRB-RELATED"/>
    <property type="match status" value="1"/>
</dbReference>
<name>A0ABW8HP07_9BACL</name>
<evidence type="ECO:0000256" key="1">
    <source>
        <dbReference type="SAM" id="Phobius"/>
    </source>
</evidence>
<keyword evidence="3" id="KW-1185">Reference proteome</keyword>
<organism evidence="2 3">
    <name type="scientific">Paenibacillus illinoisensis</name>
    <dbReference type="NCBI Taxonomy" id="59845"/>
    <lineage>
        <taxon>Bacteria</taxon>
        <taxon>Bacillati</taxon>
        <taxon>Bacillota</taxon>
        <taxon>Bacilli</taxon>
        <taxon>Bacillales</taxon>
        <taxon>Paenibacillaceae</taxon>
        <taxon>Paenibacillus</taxon>
    </lineage>
</organism>
<dbReference type="InterPro" id="IPR007820">
    <property type="entry name" value="AbrB_fam"/>
</dbReference>
<feature type="transmembrane region" description="Helical" evidence="1">
    <location>
        <begin position="339"/>
        <end position="357"/>
    </location>
</feature>
<reference evidence="2 3" key="1">
    <citation type="submission" date="2024-11" db="EMBL/GenBank/DDBJ databases">
        <title>Identification and Characterization of a Novel Fosfomycin Bacillithiol Transferase FosB8 in Paenibacillus illinoisensis.</title>
        <authorList>
            <person name="Lu W."/>
        </authorList>
    </citation>
    <scope>NUCLEOTIDE SEQUENCE [LARGE SCALE GENOMIC DNA]</scope>
    <source>
        <strain evidence="2 3">WP77</strain>
    </source>
</reference>
<dbReference type="PANTHER" id="PTHR38457">
    <property type="entry name" value="REGULATOR ABRB-RELATED"/>
    <property type="match status" value="1"/>
</dbReference>
<dbReference type="EMBL" id="JBIYSL010000001">
    <property type="protein sequence ID" value="MFK0521385.1"/>
    <property type="molecule type" value="Genomic_DNA"/>
</dbReference>
<protein>
    <submittedName>
        <fullName evidence="2">AbrB family transcriptional regulator</fullName>
    </submittedName>
</protein>
<gene>
    <name evidence="2" type="ORF">ACINKY_04165</name>
</gene>
<feature type="transmembrane region" description="Helical" evidence="1">
    <location>
        <begin position="145"/>
        <end position="169"/>
    </location>
</feature>
<comment type="caution">
    <text evidence="2">The sequence shown here is derived from an EMBL/GenBank/DDBJ whole genome shotgun (WGS) entry which is preliminary data.</text>
</comment>
<feature type="transmembrane region" description="Helical" evidence="1">
    <location>
        <begin position="12"/>
        <end position="32"/>
    </location>
</feature>
<feature type="transmembrane region" description="Helical" evidence="1">
    <location>
        <begin position="218"/>
        <end position="235"/>
    </location>
</feature>
<feature type="transmembrane region" description="Helical" evidence="1">
    <location>
        <begin position="66"/>
        <end position="87"/>
    </location>
</feature>
<feature type="transmembrane region" description="Helical" evidence="1">
    <location>
        <begin position="189"/>
        <end position="211"/>
    </location>
</feature>
<dbReference type="RefSeq" id="WP_402871392.1">
    <property type="nucleotide sequence ID" value="NZ_JBIYSL010000001.1"/>
</dbReference>
<accession>A0ABW8HP07</accession>
<sequence length="373" mass="40686">MELMHKPSLSAFFRFILSLCVSVLGGLLFTAIHTPIPWLLGPMVFMLLGSQVVKLQLLWPTSIRDYGILIVGYSIGLSLTADALQGILHQLPVMLLMTLLLIGLCTLTAYIASKLTDFDFPSLLVGSIPGGLSQMVSLAEEMKSINLTLVTFLQVTRLILIVFCVPFLVFSPWIDGAAGATADTQAAQAASWMNLFPEILLYGPLCVGGAWVARKLRFPTAFMLGPMIVMCAIHLTTTMQTSPLPSSLLNISQLMIGSHVGLMLRPQHLQRKTQTITLAVLSSVLLIAGSLGLSYVLMQLFSLSAATSLLSMAPGGMDQMSIMAHEVNANLSVVSGYQLFRILFIFFIVSSVLKLLLTHMLKKKEERVHSSRF</sequence>
<dbReference type="NCBIfam" id="TIGR03082">
    <property type="entry name" value="Gneg_AbrB_dup"/>
    <property type="match status" value="2"/>
</dbReference>
<dbReference type="Proteomes" id="UP001618531">
    <property type="component" value="Unassembled WGS sequence"/>
</dbReference>
<feature type="transmembrane region" description="Helical" evidence="1">
    <location>
        <begin position="276"/>
        <end position="298"/>
    </location>
</feature>
<feature type="transmembrane region" description="Helical" evidence="1">
    <location>
        <begin position="38"/>
        <end position="59"/>
    </location>
</feature>
<keyword evidence="1" id="KW-0472">Membrane</keyword>
<proteinExistence type="predicted"/>
<dbReference type="PIRSF" id="PIRSF038991">
    <property type="entry name" value="Protein_AbrB"/>
    <property type="match status" value="1"/>
</dbReference>
<feature type="transmembrane region" description="Helical" evidence="1">
    <location>
        <begin position="247"/>
        <end position="264"/>
    </location>
</feature>
<evidence type="ECO:0000313" key="2">
    <source>
        <dbReference type="EMBL" id="MFK0521385.1"/>
    </source>
</evidence>
<keyword evidence="1" id="KW-1133">Transmembrane helix</keyword>
<dbReference type="Pfam" id="PF05145">
    <property type="entry name" value="AbrB"/>
    <property type="match status" value="1"/>
</dbReference>